<evidence type="ECO:0000313" key="1">
    <source>
        <dbReference type="EMBL" id="KAJ4731403.1"/>
    </source>
</evidence>
<gene>
    <name evidence="1" type="ORF">LUZ62_011085</name>
</gene>
<comment type="caution">
    <text evidence="1">The sequence shown here is derived from an EMBL/GenBank/DDBJ whole genome shotgun (WGS) entry which is preliminary data.</text>
</comment>
<sequence>MKLKGIDGGPHKRWSMWFNSMQSEEPYQGLTCRESLEREECLRKRGETRTQVVHGCRQFVP</sequence>
<organism evidence="1 2">
    <name type="scientific">Rhynchospora pubera</name>
    <dbReference type="NCBI Taxonomy" id="906938"/>
    <lineage>
        <taxon>Eukaryota</taxon>
        <taxon>Viridiplantae</taxon>
        <taxon>Streptophyta</taxon>
        <taxon>Embryophyta</taxon>
        <taxon>Tracheophyta</taxon>
        <taxon>Spermatophyta</taxon>
        <taxon>Magnoliopsida</taxon>
        <taxon>Liliopsida</taxon>
        <taxon>Poales</taxon>
        <taxon>Cyperaceae</taxon>
        <taxon>Cyperoideae</taxon>
        <taxon>Rhynchosporeae</taxon>
        <taxon>Rhynchospora</taxon>
    </lineage>
</organism>
<dbReference type="AlphaFoldDB" id="A0AAV8AL70"/>
<protein>
    <submittedName>
        <fullName evidence="1">ORF58e</fullName>
    </submittedName>
</protein>
<reference evidence="1" key="1">
    <citation type="submission" date="2022-08" db="EMBL/GenBank/DDBJ databases">
        <authorList>
            <person name="Marques A."/>
        </authorList>
    </citation>
    <scope>NUCLEOTIDE SEQUENCE</scope>
    <source>
        <strain evidence="1">RhyPub2mFocal</strain>
        <tissue evidence="1">Leaves</tissue>
    </source>
</reference>
<accession>A0AAV8AL70</accession>
<keyword evidence="2" id="KW-1185">Reference proteome</keyword>
<dbReference type="Proteomes" id="UP001140206">
    <property type="component" value="Unassembled WGS sequence"/>
</dbReference>
<evidence type="ECO:0000313" key="2">
    <source>
        <dbReference type="Proteomes" id="UP001140206"/>
    </source>
</evidence>
<dbReference type="EMBL" id="JAMFTS010007211">
    <property type="protein sequence ID" value="KAJ4731403.1"/>
    <property type="molecule type" value="Genomic_DNA"/>
</dbReference>
<proteinExistence type="predicted"/>
<name>A0AAV8AL70_9POAL</name>